<reference evidence="1" key="1">
    <citation type="submission" date="2020-09" db="EMBL/GenBank/DDBJ databases">
        <title>Pelobacter alkaliphilus sp. nov., a novel anaerobic arsenate-reducing bacterium from terrestrial mud volcano.</title>
        <authorList>
            <person name="Khomyakova M.A."/>
            <person name="Merkel A.Y."/>
            <person name="Slobodkin A.I."/>
        </authorList>
    </citation>
    <scope>NUCLEOTIDE SEQUENCE</scope>
    <source>
        <strain evidence="1">M08fum</strain>
    </source>
</reference>
<dbReference type="SUPFAM" id="SSF52540">
    <property type="entry name" value="P-loop containing nucleoside triphosphate hydrolases"/>
    <property type="match status" value="1"/>
</dbReference>
<dbReference type="EMBL" id="JACWUN010000009">
    <property type="protein sequence ID" value="MBD1400755.1"/>
    <property type="molecule type" value="Genomic_DNA"/>
</dbReference>
<dbReference type="InterPro" id="IPR042174">
    <property type="entry name" value="RecF_2"/>
</dbReference>
<evidence type="ECO:0000313" key="1">
    <source>
        <dbReference type="EMBL" id="MBD1400755.1"/>
    </source>
</evidence>
<comment type="caution">
    <text evidence="1">The sequence shown here is derived from an EMBL/GenBank/DDBJ whole genome shotgun (WGS) entry which is preliminary data.</text>
</comment>
<dbReference type="AlphaFoldDB" id="A0A8J6UIE2"/>
<accession>A0A8J6UIE2</accession>
<dbReference type="Gene3D" id="1.20.1050.90">
    <property type="entry name" value="RecF/RecN/SMC, N-terminal domain"/>
    <property type="match status" value="1"/>
</dbReference>
<evidence type="ECO:0008006" key="3">
    <source>
        <dbReference type="Google" id="ProtNLM"/>
    </source>
</evidence>
<sequence length="150" mass="17622">EGENYQINYKKTDISNYKNKLRTDFEKIEHKEKKLGYTLLGQHTDSISFLINNLDLDSIGSEGQKKSFLLFFKFAQILNSKIKSDFKPVLLIDDLNSEIDNKRQIILINNLLSHCDQSFITSLKIPFFYKENDKIFYVNNGNIFENKEKL</sequence>
<organism evidence="1 2">
    <name type="scientific">Pelovirga terrestris</name>
    <dbReference type="NCBI Taxonomy" id="2771352"/>
    <lineage>
        <taxon>Bacteria</taxon>
        <taxon>Pseudomonadati</taxon>
        <taxon>Thermodesulfobacteriota</taxon>
        <taxon>Desulfuromonadia</taxon>
        <taxon>Geobacterales</taxon>
        <taxon>Geobacteraceae</taxon>
        <taxon>Pelovirga</taxon>
    </lineage>
</organism>
<dbReference type="InterPro" id="IPR027417">
    <property type="entry name" value="P-loop_NTPase"/>
</dbReference>
<name>A0A8J6UIE2_9BACT</name>
<dbReference type="Proteomes" id="UP000632828">
    <property type="component" value="Unassembled WGS sequence"/>
</dbReference>
<evidence type="ECO:0000313" key="2">
    <source>
        <dbReference type="Proteomes" id="UP000632828"/>
    </source>
</evidence>
<protein>
    <recommendedName>
        <fullName evidence="3">DNA replication and repair protein RecF</fullName>
    </recommendedName>
</protein>
<proteinExistence type="predicted"/>
<dbReference type="Gene3D" id="3.40.50.300">
    <property type="entry name" value="P-loop containing nucleotide triphosphate hydrolases"/>
    <property type="match status" value="1"/>
</dbReference>
<keyword evidence="2" id="KW-1185">Reference proteome</keyword>
<gene>
    <name evidence="1" type="ORF">ICT70_08745</name>
</gene>
<feature type="non-terminal residue" evidence="1">
    <location>
        <position position="1"/>
    </location>
</feature>